<keyword evidence="3" id="KW-0547">Nucleotide-binding</keyword>
<dbReference type="SUPFAM" id="SSF50677">
    <property type="entry name" value="ValRS/IleRS/LeuRS editing domain"/>
    <property type="match status" value="1"/>
</dbReference>
<dbReference type="InterPro" id="IPR033709">
    <property type="entry name" value="Anticodon_Ile_ABEc"/>
</dbReference>
<dbReference type="PANTHER" id="PTHR42780">
    <property type="entry name" value="SOLEUCYL-TRNA SYNTHETASE"/>
    <property type="match status" value="1"/>
</dbReference>
<proteinExistence type="predicted"/>
<dbReference type="PANTHER" id="PTHR42780:SF1">
    <property type="entry name" value="ISOLEUCINE--TRNA LIGASE, CYTOPLASMIC"/>
    <property type="match status" value="1"/>
</dbReference>
<evidence type="ECO:0000256" key="3">
    <source>
        <dbReference type="ARBA" id="ARBA00022741"/>
    </source>
</evidence>
<keyword evidence="6" id="KW-0030">Aminoacyl-tRNA synthetase</keyword>
<evidence type="ECO:0000256" key="6">
    <source>
        <dbReference type="ARBA" id="ARBA00023146"/>
    </source>
</evidence>
<dbReference type="Proteomes" id="UP001162001">
    <property type="component" value="Segment"/>
</dbReference>
<dbReference type="InterPro" id="IPR023586">
    <property type="entry name" value="Ile-tRNA-ligase_type2"/>
</dbReference>
<dbReference type="GO" id="GO:0004822">
    <property type="term" value="F:isoleucine-tRNA ligase activity"/>
    <property type="evidence" value="ECO:0007669"/>
    <property type="project" value="UniProtKB-EC"/>
</dbReference>
<dbReference type="EMBL" id="MT418680">
    <property type="protein sequence ID" value="QKF93725.1"/>
    <property type="molecule type" value="Genomic_DNA"/>
</dbReference>
<dbReference type="GO" id="GO:0000049">
    <property type="term" value="F:tRNA binding"/>
    <property type="evidence" value="ECO:0007669"/>
    <property type="project" value="InterPro"/>
</dbReference>
<dbReference type="Pfam" id="PF08264">
    <property type="entry name" value="Anticodon_1"/>
    <property type="match status" value="1"/>
</dbReference>
<evidence type="ECO:0000256" key="2">
    <source>
        <dbReference type="ARBA" id="ARBA00022598"/>
    </source>
</evidence>
<dbReference type="GO" id="GO:0005524">
    <property type="term" value="F:ATP binding"/>
    <property type="evidence" value="ECO:0007669"/>
    <property type="project" value="UniProtKB-KW"/>
</dbReference>
<protein>
    <recommendedName>
        <fullName evidence="1">isoleucine--tRNA ligase</fullName>
        <ecNumber evidence="1">6.1.1.5</ecNumber>
    </recommendedName>
</protein>
<evidence type="ECO:0000259" key="9">
    <source>
        <dbReference type="Pfam" id="PF08264"/>
    </source>
</evidence>
<keyword evidence="2" id="KW-0436">Ligase</keyword>
<dbReference type="Gene3D" id="1.10.730.10">
    <property type="entry name" value="Isoleucyl-tRNA Synthetase, Domain 1"/>
    <property type="match status" value="1"/>
</dbReference>
<dbReference type="InterPro" id="IPR009008">
    <property type="entry name" value="Val/Leu/Ile-tRNA-synth_edit"/>
</dbReference>
<accession>A0A7D3QTZ0</accession>
<evidence type="ECO:0000313" key="11">
    <source>
        <dbReference type="Proteomes" id="UP001162001"/>
    </source>
</evidence>
<reference evidence="10 11" key="1">
    <citation type="submission" date="2020-04" db="EMBL/GenBank/DDBJ databases">
        <title>Advantages and limits of metagenomic assembly and binning of a giant virus.</title>
        <authorList>
            <person name="Schulz F."/>
            <person name="Andreani J."/>
            <person name="Francis R."/>
            <person name="Boudjemaa H."/>
            <person name="Bou Khalil J.Y."/>
            <person name="Lee J."/>
            <person name="La Scola B."/>
            <person name="Woyke T."/>
        </authorList>
    </citation>
    <scope>NUCLEOTIDE SEQUENCE [LARGE SCALE GENOMIC DNA]</scope>
    <source>
        <strain evidence="10 11">FV1/VV64</strain>
    </source>
</reference>
<sequence>MLSKFLSQMPDDFKFPLNEREVFKLWQAIDLYKQIVSKNDAGDVFANLDGPPFPSSDSLHFGHVHIGIMKSFLVNWLNMHGKKVLNKLGYDCHGLPVEQVVSKLLNLSTNEQIRAFGLANYNQKCEDTIKSFSGSWQAIYNRMARFVDFNNEYKTMDLPFMETVWWAWNTLWNKNLVYRGYRIMPYSTACGTPLSASEASGEDVYKEVSDPAIYVKFQLKDLDNTFIVAWTTTPWTLPSNLALAMNPKLKYVKVLDLKTNEYYILAEGCLHNLYEQPKKKKDDKKEQEKLYEVVGTYMGNEFENRKYVPLFDYFADGRVFKVVMGDFVEEGSGTGIVHLAPAFGQDDFDACIKSNVVTVEDVGKYCPIDDNGFVTKQVRDYVGEHVLATNPKIIERLKHEKKMLKKEMYKHNYPHCWRTDTPLIYKAVSSFFVKVSAIKDRMVQHNTRVNWVPENIGSGRFKQWLENAKDWGVSRSRFFGTPIPVWVSDDGQEMVCVGSIDELVELAGLTERPTNLHPQYINNIQIPSKQGKGMLKLCGDIFDCWFESGCVPFGQIHYPFENSTFFDDKEYLSDFICEGLDQTRGWFYTLMVLSTALLDKPAFKNVICSGLILADDGKKFSKRLGNFVPPMQVCEEYGTDALRLYLTGSPAAHAEAFQFNKEHLKEINAKYFQWYNSLKFLIEHVLKYEKDGNKFDVDAYQSSTNVMDNWILARVRSMLVGIETAMNNYTFYKVKPEILDFIEDLTNWYIKFNRNRLRGRYCTTEEQGQAVSTLYRVMMMFTKIAAPFVPFLTETMYQKLRVLLPESEQQQSVHLCDYPTVDEFPNDPVVERRMKRLQLVAGMVRSLRSKTKNATSAKVPLKNVTIVNENNEFIDDVKELERYMSEEINAISVTYKSTFGTTKYKVEPNHKEIGNKYRAKANEIKSKLALLTQDELSVYIQHPENGFVFKIGSEDIVVKEPSFTVIKEQELTLKPDIEFTCTEGQTMVMIDCSQDQEVIEMHTKRLLIVAIQNMRKSTKLRPWNRIGIYYQTDNKLIEHVFDKYQNEITQELIYPVYPIDKDNGSEKVIIEQMNEINDDQVFIKITDAVGDFFSS</sequence>
<dbReference type="InterPro" id="IPR013155">
    <property type="entry name" value="M/V/L/I-tRNA-synth_anticd-bd"/>
</dbReference>
<dbReference type="InterPro" id="IPR014729">
    <property type="entry name" value="Rossmann-like_a/b/a_fold"/>
</dbReference>
<evidence type="ECO:0000313" key="10">
    <source>
        <dbReference type="EMBL" id="QKF93725.1"/>
    </source>
</evidence>
<evidence type="ECO:0000256" key="7">
    <source>
        <dbReference type="ARBA" id="ARBA00048359"/>
    </source>
</evidence>
<dbReference type="InterPro" id="IPR002300">
    <property type="entry name" value="aa-tRNA-synth_Ia"/>
</dbReference>
<keyword evidence="4" id="KW-0067">ATP-binding</keyword>
<evidence type="ECO:0000256" key="5">
    <source>
        <dbReference type="ARBA" id="ARBA00022917"/>
    </source>
</evidence>
<name>A0A7D3QTZ0_9VIRU</name>
<evidence type="ECO:0000259" key="8">
    <source>
        <dbReference type="Pfam" id="PF00133"/>
    </source>
</evidence>
<dbReference type="NCBIfam" id="TIGR00392">
    <property type="entry name" value="ileS"/>
    <property type="match status" value="1"/>
</dbReference>
<dbReference type="Gene3D" id="3.40.50.620">
    <property type="entry name" value="HUPs"/>
    <property type="match status" value="2"/>
</dbReference>
<dbReference type="SUPFAM" id="SSF52374">
    <property type="entry name" value="Nucleotidylyl transferase"/>
    <property type="match status" value="1"/>
</dbReference>
<dbReference type="InterPro" id="IPR009080">
    <property type="entry name" value="tRNAsynth_Ia_anticodon-bd"/>
</dbReference>
<dbReference type="Pfam" id="PF00133">
    <property type="entry name" value="tRNA-synt_1"/>
    <property type="match status" value="1"/>
</dbReference>
<feature type="domain" description="Aminoacyl-tRNA synthetase class Ia" evidence="8">
    <location>
        <begin position="22"/>
        <end position="656"/>
    </location>
</feature>
<keyword evidence="5" id="KW-0648">Protein biosynthesis</keyword>
<dbReference type="InterPro" id="IPR002301">
    <property type="entry name" value="Ile-tRNA-ligase"/>
</dbReference>
<comment type="catalytic activity">
    <reaction evidence="7">
        <text>tRNA(Ile) + L-isoleucine + ATP = L-isoleucyl-tRNA(Ile) + AMP + diphosphate</text>
        <dbReference type="Rhea" id="RHEA:11060"/>
        <dbReference type="Rhea" id="RHEA-COMP:9666"/>
        <dbReference type="Rhea" id="RHEA-COMP:9695"/>
        <dbReference type="ChEBI" id="CHEBI:30616"/>
        <dbReference type="ChEBI" id="CHEBI:33019"/>
        <dbReference type="ChEBI" id="CHEBI:58045"/>
        <dbReference type="ChEBI" id="CHEBI:78442"/>
        <dbReference type="ChEBI" id="CHEBI:78528"/>
        <dbReference type="ChEBI" id="CHEBI:456215"/>
        <dbReference type="EC" id="6.1.1.5"/>
    </reaction>
</comment>
<dbReference type="EC" id="6.1.1.5" evidence="1"/>
<keyword evidence="11" id="KW-1185">Reference proteome</keyword>
<evidence type="ECO:0000256" key="4">
    <source>
        <dbReference type="ARBA" id="ARBA00022840"/>
    </source>
</evidence>
<dbReference type="CDD" id="cd07961">
    <property type="entry name" value="Anticodon_Ia_Ile_ABEc"/>
    <property type="match status" value="1"/>
</dbReference>
<dbReference type="GO" id="GO:0002161">
    <property type="term" value="F:aminoacyl-tRNA deacylase activity"/>
    <property type="evidence" value="ECO:0007669"/>
    <property type="project" value="InterPro"/>
</dbReference>
<organism evidence="10 11">
    <name type="scientific">Fadolivirus FV1/VV64</name>
    <dbReference type="NCBI Taxonomy" id="3070911"/>
    <lineage>
        <taxon>Viruses</taxon>
        <taxon>Varidnaviria</taxon>
        <taxon>Bamfordvirae</taxon>
        <taxon>Nucleocytoviricota</taxon>
        <taxon>Megaviricetes</taxon>
        <taxon>Imitervirales</taxon>
        <taxon>Mimiviridae</taxon>
        <taxon>Klosneuvirinae</taxon>
        <taxon>Fadolivirus</taxon>
        <taxon>Fadolivirus algeromassiliense</taxon>
    </lineage>
</organism>
<dbReference type="Pfam" id="PF19302">
    <property type="entry name" value="DUF5915"/>
    <property type="match status" value="1"/>
</dbReference>
<gene>
    <name evidence="10" type="ORF">Fadolivirus_1_267</name>
</gene>
<evidence type="ECO:0000256" key="1">
    <source>
        <dbReference type="ARBA" id="ARBA00013165"/>
    </source>
</evidence>
<feature type="domain" description="Methionyl/Valyl/Leucyl/Isoleucyl-tRNA synthetase anticodon-binding" evidence="9">
    <location>
        <begin position="708"/>
        <end position="859"/>
    </location>
</feature>
<dbReference type="SUPFAM" id="SSF47323">
    <property type="entry name" value="Anticodon-binding domain of a subclass of class I aminoacyl-tRNA synthetases"/>
    <property type="match status" value="1"/>
</dbReference>
<dbReference type="PRINTS" id="PR00984">
    <property type="entry name" value="TRNASYNTHILE"/>
</dbReference>